<reference evidence="1 2" key="1">
    <citation type="submission" date="2016-10" db="EMBL/GenBank/DDBJ databases">
        <authorList>
            <person name="de Groot N.N."/>
        </authorList>
    </citation>
    <scope>NUCLEOTIDE SEQUENCE [LARGE SCALE GENOMIC DNA]</scope>
    <source>
        <strain evidence="1 2">ASO4-2</strain>
    </source>
</reference>
<proteinExistence type="predicted"/>
<accession>A0A1G6E6U0</accession>
<name>A0A1G6E6U0_9BACT</name>
<dbReference type="AlphaFoldDB" id="A0A1G6E6U0"/>
<gene>
    <name evidence="1" type="ORF">SAMN05660653_02628</name>
</gene>
<dbReference type="EMBL" id="FMXO01000016">
    <property type="protein sequence ID" value="SDB53177.1"/>
    <property type="molecule type" value="Genomic_DNA"/>
</dbReference>
<protein>
    <submittedName>
        <fullName evidence="1">Type III restriction enzyme</fullName>
    </submittedName>
</protein>
<sequence length="62" mass="7160">MLVLETKGLETKQDQVKRRYLDEWIQAVNEHGGFGRWRAAVVRKPGEVHDIVERMAKRAGAE</sequence>
<dbReference type="Proteomes" id="UP000198771">
    <property type="component" value="Unassembled WGS sequence"/>
</dbReference>
<evidence type="ECO:0000313" key="1">
    <source>
        <dbReference type="EMBL" id="SDB53177.1"/>
    </source>
</evidence>
<keyword evidence="2" id="KW-1185">Reference proteome</keyword>
<organism evidence="1 2">
    <name type="scientific">Desulfonatronum thiosulfatophilum</name>
    <dbReference type="NCBI Taxonomy" id="617002"/>
    <lineage>
        <taxon>Bacteria</taxon>
        <taxon>Pseudomonadati</taxon>
        <taxon>Thermodesulfobacteriota</taxon>
        <taxon>Desulfovibrionia</taxon>
        <taxon>Desulfovibrionales</taxon>
        <taxon>Desulfonatronaceae</taxon>
        <taxon>Desulfonatronum</taxon>
    </lineage>
</organism>
<evidence type="ECO:0000313" key="2">
    <source>
        <dbReference type="Proteomes" id="UP000198771"/>
    </source>
</evidence>